<reference evidence="1" key="1">
    <citation type="submission" date="2020-01" db="EMBL/GenBank/DDBJ databases">
        <authorList>
            <person name="Meier V. D."/>
            <person name="Meier V D."/>
        </authorList>
    </citation>
    <scope>NUCLEOTIDE SEQUENCE</scope>
    <source>
        <strain evidence="1">HLG_WM_MAG_05</strain>
    </source>
</reference>
<organism evidence="1">
    <name type="scientific">uncultured Sulfurovum sp</name>
    <dbReference type="NCBI Taxonomy" id="269237"/>
    <lineage>
        <taxon>Bacteria</taxon>
        <taxon>Pseudomonadati</taxon>
        <taxon>Campylobacterota</taxon>
        <taxon>Epsilonproteobacteria</taxon>
        <taxon>Campylobacterales</taxon>
        <taxon>Sulfurovaceae</taxon>
        <taxon>Sulfurovum</taxon>
        <taxon>environmental samples</taxon>
    </lineage>
</organism>
<accession>A0A6S6U5S7</accession>
<dbReference type="EMBL" id="CACVAU010000066">
    <property type="protein sequence ID" value="CAA6822876.1"/>
    <property type="molecule type" value="Genomic_DNA"/>
</dbReference>
<dbReference type="AlphaFoldDB" id="A0A6S6U5S7"/>
<protein>
    <submittedName>
        <fullName evidence="1">Uncharacterized protein</fullName>
    </submittedName>
</protein>
<name>A0A6S6U5S7_9BACT</name>
<sequence>MAKEISHSIDNKAFKTKSSVYLTPAQKLRLKFDVKNAKSIKWYQIIPDTSKFYKNANHPWEPNAYKWTGYGTLDYKRVEIKAFENITEVELTEKILEANRPKGNDFYQSKLGSFWFEAVATLNNGKVVKSKGIKDVGRKGLSPKVLRVSYMLDESYIGYLTTFFNVPGIFGSMPYQSRNYIGVDCADVLIATSKVMNKAKNEKNYNVMMLVDKFKTKKKFQIVNGKPQQKLRWGKEFKQGDFIAVKYRPNGRYAHIGMLYSDENNNGVLDKEDSIINAGPNALHLTPLSKGAFNGMVVILKNKDI</sequence>
<proteinExistence type="predicted"/>
<gene>
    <name evidence="1" type="ORF">HELGO_WM19443</name>
</gene>
<evidence type="ECO:0000313" key="1">
    <source>
        <dbReference type="EMBL" id="CAA6822876.1"/>
    </source>
</evidence>